<proteinExistence type="predicted"/>
<keyword evidence="2" id="KW-0812">Transmembrane</keyword>
<dbReference type="AlphaFoldDB" id="A0AA48HXK3"/>
<evidence type="ECO:0000313" key="3">
    <source>
        <dbReference type="EMBL" id="BED91579.1"/>
    </source>
</evidence>
<accession>A0AA48HXK3</accession>
<keyword evidence="2" id="KW-1133">Transmembrane helix</keyword>
<sequence length="289" mass="32008">MRKESNGIGENKNSKKISKNNKIISSILAIIMCCQPLVGAVGSGGQLVDNKKTVGIMKYKDEDGVEIPENENDVKENDKGEGEGENKNKIKNKSLIDKFNELSGLAKAGFGTICSIPGVGALVCVVRYAISCRVTIGKIKIGEKYYKTCNIGRLVNKVDDGFGGKYFENLGKFGLIKFKKSIRVLMGGGEEQKSIFVSFHHPDENNSVKIDGVKKKVMKQLKSEYSKFIYRMITGEKAVENITKFHAYELLCKAGPGFRLVNIVISWLFLVSEELVKVLTNNGYTMEEL</sequence>
<dbReference type="KEGG" id="ips:CfP315_0078"/>
<keyword evidence="2" id="KW-0472">Membrane</keyword>
<protein>
    <submittedName>
        <fullName evidence="3">Uncharacterized protein</fullName>
    </submittedName>
</protein>
<reference evidence="3" key="1">
    <citation type="journal article" date="2023" name="ISME J.">
        <title>Emergence of putative energy parasites within Clostridia revealed by genome analysis of a novel endosymbiotic clade.</title>
        <authorList>
            <person name="Takahashi K."/>
            <person name="Kuwahara H."/>
            <person name="Horikawa Y."/>
            <person name="Izawa K."/>
            <person name="Kato D."/>
            <person name="Inagaki T."/>
            <person name="Yuki M."/>
            <person name="Ohkuma M."/>
            <person name="Hongoh Y."/>
        </authorList>
    </citation>
    <scope>NUCLEOTIDE SEQUENCE</scope>
    <source>
        <strain evidence="3">CfP3-15</strain>
    </source>
</reference>
<feature type="transmembrane region" description="Helical" evidence="2">
    <location>
        <begin position="108"/>
        <end position="130"/>
    </location>
</feature>
<evidence type="ECO:0000256" key="2">
    <source>
        <dbReference type="SAM" id="Phobius"/>
    </source>
</evidence>
<dbReference type="Proteomes" id="UP001337580">
    <property type="component" value="Chromosome"/>
</dbReference>
<gene>
    <name evidence="3" type="ORF">CfP315_0078</name>
</gene>
<evidence type="ECO:0000256" key="1">
    <source>
        <dbReference type="SAM" id="MobiDB-lite"/>
    </source>
</evidence>
<name>A0AA48HXK3_9FIRM</name>
<feature type="region of interest" description="Disordered" evidence="1">
    <location>
        <begin position="67"/>
        <end position="87"/>
    </location>
</feature>
<dbReference type="EMBL" id="AP027924">
    <property type="protein sequence ID" value="BED91579.1"/>
    <property type="molecule type" value="Genomic_DNA"/>
</dbReference>
<feature type="transmembrane region" description="Helical" evidence="2">
    <location>
        <begin position="21"/>
        <end position="42"/>
    </location>
</feature>
<organism evidence="3">
    <name type="scientific">Candidatus Improbicoccus pseudotrichonymphae</name>
    <dbReference type="NCBI Taxonomy" id="3033792"/>
    <lineage>
        <taxon>Bacteria</taxon>
        <taxon>Bacillati</taxon>
        <taxon>Bacillota</taxon>
        <taxon>Clostridia</taxon>
        <taxon>Candidatus Improbicoccus</taxon>
    </lineage>
</organism>
<feature type="compositionally biased region" description="Basic and acidic residues" evidence="1">
    <location>
        <begin position="72"/>
        <end position="87"/>
    </location>
</feature>